<protein>
    <submittedName>
        <fullName evidence="7">Low-specificity L-threonine aldolase</fullName>
        <ecNumber evidence="7">4.1.2.48</ecNumber>
    </submittedName>
</protein>
<name>A0AAF0ETE8_9BASI</name>
<organism evidence="7 8">
    <name type="scientific">Malassezia cuniculi</name>
    <dbReference type="NCBI Taxonomy" id="948313"/>
    <lineage>
        <taxon>Eukaryota</taxon>
        <taxon>Fungi</taxon>
        <taxon>Dikarya</taxon>
        <taxon>Basidiomycota</taxon>
        <taxon>Ustilaginomycotina</taxon>
        <taxon>Malasseziomycetes</taxon>
        <taxon>Malasseziales</taxon>
        <taxon>Malasseziaceae</taxon>
        <taxon>Malassezia</taxon>
    </lineage>
</organism>
<comment type="subcellular location">
    <subcellularLocation>
        <location evidence="2">Cytoplasm</location>
    </subcellularLocation>
    <subcellularLocation>
        <location evidence="1">Nucleus</location>
    </subcellularLocation>
</comment>
<sequence>MSLRHSVTLSIACPNRSTAETLVNVISVDKELRPHDVTKTFTITDTADGAQLHVDVKATTLRHLRLAVNAFLEDSALVVRTIDAFGEQGQVDIGAGDLEQGSTGRAG</sequence>
<dbReference type="GO" id="GO:0016829">
    <property type="term" value="F:lyase activity"/>
    <property type="evidence" value="ECO:0007669"/>
    <property type="project" value="UniProtKB-KW"/>
</dbReference>
<gene>
    <name evidence="7" type="ORF">MCUN1_003595</name>
</gene>
<comment type="similarity">
    <text evidence="3">Belongs to the CTAG/PCC1 family.</text>
</comment>
<dbReference type="GO" id="GO:0000408">
    <property type="term" value="C:EKC/KEOPS complex"/>
    <property type="evidence" value="ECO:0007669"/>
    <property type="project" value="TreeGrafter"/>
</dbReference>
<dbReference type="FunFam" id="3.30.310.50:FF:000005">
    <property type="entry name" value="L antigen family member 3"/>
    <property type="match status" value="1"/>
</dbReference>
<dbReference type="Proteomes" id="UP001219933">
    <property type="component" value="Chromosome 5"/>
</dbReference>
<keyword evidence="4" id="KW-0963">Cytoplasm</keyword>
<evidence type="ECO:0000313" key="8">
    <source>
        <dbReference type="Proteomes" id="UP001219933"/>
    </source>
</evidence>
<keyword evidence="7" id="KW-0456">Lyase</keyword>
<evidence type="ECO:0000256" key="5">
    <source>
        <dbReference type="ARBA" id="ARBA00022694"/>
    </source>
</evidence>
<evidence type="ECO:0000256" key="2">
    <source>
        <dbReference type="ARBA" id="ARBA00004496"/>
    </source>
</evidence>
<reference evidence="7" key="1">
    <citation type="submission" date="2023-03" db="EMBL/GenBank/DDBJ databases">
        <title>Mating type loci evolution in Malassezia.</title>
        <authorList>
            <person name="Coelho M.A."/>
        </authorList>
    </citation>
    <scope>NUCLEOTIDE SEQUENCE</scope>
    <source>
        <strain evidence="7">CBS 11721</strain>
    </source>
</reference>
<evidence type="ECO:0000313" key="7">
    <source>
        <dbReference type="EMBL" id="WFD36708.1"/>
    </source>
</evidence>
<dbReference type="InterPro" id="IPR015419">
    <property type="entry name" value="CTAG/Pcc1"/>
</dbReference>
<dbReference type="Pfam" id="PF09341">
    <property type="entry name" value="Pcc1"/>
    <property type="match status" value="1"/>
</dbReference>
<evidence type="ECO:0000256" key="3">
    <source>
        <dbReference type="ARBA" id="ARBA00007073"/>
    </source>
</evidence>
<dbReference type="GO" id="GO:0005737">
    <property type="term" value="C:cytoplasm"/>
    <property type="evidence" value="ECO:0007669"/>
    <property type="project" value="UniProtKB-SubCell"/>
</dbReference>
<dbReference type="PANTHER" id="PTHR31283">
    <property type="entry name" value="EKC/KEOPS COMPLEX SUBUNIT PCC1 FAMILY MEMBER"/>
    <property type="match status" value="1"/>
</dbReference>
<evidence type="ECO:0000256" key="1">
    <source>
        <dbReference type="ARBA" id="ARBA00004123"/>
    </source>
</evidence>
<dbReference type="AlphaFoldDB" id="A0AAF0ETE8"/>
<accession>A0AAF0ETE8</accession>
<keyword evidence="6" id="KW-0539">Nucleus</keyword>
<keyword evidence="8" id="KW-1185">Reference proteome</keyword>
<keyword evidence="5" id="KW-0819">tRNA processing</keyword>
<proteinExistence type="inferred from homology"/>
<dbReference type="EMBL" id="CP119881">
    <property type="protein sequence ID" value="WFD36708.1"/>
    <property type="molecule type" value="Genomic_DNA"/>
</dbReference>
<dbReference type="EC" id="4.1.2.48" evidence="7"/>
<dbReference type="GO" id="GO:0008033">
    <property type="term" value="P:tRNA processing"/>
    <property type="evidence" value="ECO:0007669"/>
    <property type="project" value="UniProtKB-KW"/>
</dbReference>
<dbReference type="GO" id="GO:0070525">
    <property type="term" value="P:tRNA threonylcarbamoyladenosine metabolic process"/>
    <property type="evidence" value="ECO:0007669"/>
    <property type="project" value="TreeGrafter"/>
</dbReference>
<dbReference type="Gene3D" id="3.30.310.50">
    <property type="entry name" value="Alpha-D-phosphohexomutase, C-terminal domain"/>
    <property type="match status" value="1"/>
</dbReference>
<dbReference type="GO" id="GO:0005634">
    <property type="term" value="C:nucleus"/>
    <property type="evidence" value="ECO:0007669"/>
    <property type="project" value="UniProtKB-SubCell"/>
</dbReference>
<dbReference type="PANTHER" id="PTHR31283:SF5">
    <property type="entry name" value="EKC_KEOPS COMPLEX SUBUNIT LAGE3"/>
    <property type="match status" value="1"/>
</dbReference>
<evidence type="ECO:0000256" key="4">
    <source>
        <dbReference type="ARBA" id="ARBA00022490"/>
    </source>
</evidence>
<evidence type="ECO:0000256" key="6">
    <source>
        <dbReference type="ARBA" id="ARBA00023242"/>
    </source>
</evidence>